<comment type="caution">
    <text evidence="4">The sequence shown here is derived from an EMBL/GenBank/DDBJ whole genome shotgun (WGS) entry which is preliminary data.</text>
</comment>
<evidence type="ECO:0000259" key="3">
    <source>
        <dbReference type="Pfam" id="PF06580"/>
    </source>
</evidence>
<keyword evidence="1" id="KW-0472">Membrane</keyword>
<dbReference type="PANTHER" id="PTHR34220:SF7">
    <property type="entry name" value="SENSOR HISTIDINE KINASE YPDA"/>
    <property type="match status" value="1"/>
</dbReference>
<dbReference type="Gene3D" id="2.60.40.10">
    <property type="entry name" value="Immunoglobulins"/>
    <property type="match status" value="1"/>
</dbReference>
<dbReference type="EMBL" id="FNND01000002">
    <property type="protein sequence ID" value="SDW53410.1"/>
    <property type="molecule type" value="Genomic_DNA"/>
</dbReference>
<dbReference type="GO" id="GO:0000155">
    <property type="term" value="F:phosphorelay sensor kinase activity"/>
    <property type="evidence" value="ECO:0007669"/>
    <property type="project" value="InterPro"/>
</dbReference>
<organism evidence="4 5">
    <name type="scientific">Capnocytophaga granulosa</name>
    <dbReference type="NCBI Taxonomy" id="45242"/>
    <lineage>
        <taxon>Bacteria</taxon>
        <taxon>Pseudomonadati</taxon>
        <taxon>Bacteroidota</taxon>
        <taxon>Flavobacteriia</taxon>
        <taxon>Flavobacteriales</taxon>
        <taxon>Flavobacteriaceae</taxon>
        <taxon>Capnocytophaga</taxon>
    </lineage>
</organism>
<keyword evidence="5" id="KW-1185">Reference proteome</keyword>
<protein>
    <submittedName>
        <fullName evidence="4">Histidine kinase</fullName>
    </submittedName>
</protein>
<keyword evidence="1" id="KW-1133">Transmembrane helix</keyword>
<keyword evidence="2" id="KW-0732">Signal</keyword>
<feature type="domain" description="Signal transduction histidine kinase internal region" evidence="3">
    <location>
        <begin position="770"/>
        <end position="839"/>
    </location>
</feature>
<dbReference type="InterPro" id="IPR011044">
    <property type="entry name" value="Quino_amine_DH_bsu"/>
</dbReference>
<gene>
    <name evidence="4" type="ORF">SAMN05444420_102473</name>
</gene>
<dbReference type="Pfam" id="PF06580">
    <property type="entry name" value="His_kinase"/>
    <property type="match status" value="1"/>
</dbReference>
<evidence type="ECO:0000256" key="2">
    <source>
        <dbReference type="SAM" id="SignalP"/>
    </source>
</evidence>
<dbReference type="Gene3D" id="2.130.10.10">
    <property type="entry name" value="YVTN repeat-like/Quinoprotein amine dehydrogenase"/>
    <property type="match status" value="2"/>
</dbReference>
<keyword evidence="4" id="KW-0418">Kinase</keyword>
<evidence type="ECO:0000256" key="1">
    <source>
        <dbReference type="SAM" id="Phobius"/>
    </source>
</evidence>
<dbReference type="SUPFAM" id="SSF50969">
    <property type="entry name" value="YVTN repeat-like/Quinoprotein amine dehydrogenase"/>
    <property type="match status" value="1"/>
</dbReference>
<dbReference type="SUPFAM" id="SSF55874">
    <property type="entry name" value="ATPase domain of HSP90 chaperone/DNA topoisomerase II/histidine kinase"/>
    <property type="match status" value="1"/>
</dbReference>
<keyword evidence="1" id="KW-0812">Transmembrane</keyword>
<sequence>MKFFLSLCFLFCTSLTLAQPLWEHRALQYNQYSIGKDFFNINQPLQVSDEGELLFSPEENLLYALHNTEVEEYFKGEDVGVFLKKYKLQDRLFFGFSKSIYTGSTHEQLLPQKVGYVGARYSHFVLIDKLIYFTAIAPSEASFKLMSYDGRYFQELEEHHHYVYALSVNSVPYRCVLGENYTDIKCLEPGGEAQVYPWAFTPIYMRSIGDFYFIKPENNGLFRYARTLTTKVLPANRNENKNFGRYYLYNDGNELILYDLEKDLEPISVTTTIKSAYYKAFSEDSKSLYLGSNNQLTRLFIYLKTYPRLYNDTNTNRLFGLALTPSGKLWAGSYNGGFSVIDQDKLIKSPLKTLQINYGALPIGEKVLFSSAHKGLFLFESPTSYTKVSDTIVSHFNFLSAEQVLYTDVQDYGLAYKPLAQLEQRQIPWKSIGKKQGLTLNHCQGIAQDSRGHIWTISMQGVARYDPRTNRAQTLLYDKQQSPLRGYTLLADSHGILWLGSEKGQLYYYTPSDREQVDKTDFHLLEHPLLLGNDRPIMFLHQWRDYLIVGVTNKLFVVSLSEFARGKANVRYLNPYAMNLQDPLERTCVASNPKDDHIWFASSNMLFRWDIAQWLSLANFKVEPTLTINTGKNIYKSHVDDPISLEVNENSFEIRLHYQSKDNLPRYVIPALYRDSREEAIAQGSLTTETEYRYQNLSAGDYIFSLTVCQNDGTYTELKYPIRVKRSIWQNSYFWLVMILVPASTGLYLLYNMRRMDRQDREIALLTIGNLGKQFRPHFMLNALNSLGAELYDNPHAERIISHIGENISIMHRYSQEQTPFIPFSQEWKLTENTIAIQREIFLPDLQVQIENIEAIPSDYRMPMGILQVIVENSLLHGLRHRTEPPQLLRIAFWERANIYGISISDNGVGVAASKKYAGVQRHGTGLKNIQRILRILDKHFDDAITISMTDKDKDDPKYPGTVTIIQLKKSINYEKINL</sequence>
<dbReference type="InterPro" id="IPR015943">
    <property type="entry name" value="WD40/YVTN_repeat-like_dom_sf"/>
</dbReference>
<dbReference type="Proteomes" id="UP000182771">
    <property type="component" value="Unassembled WGS sequence"/>
</dbReference>
<reference evidence="4 5" key="1">
    <citation type="submission" date="2016-10" db="EMBL/GenBank/DDBJ databases">
        <authorList>
            <person name="Varghese N."/>
            <person name="Submissions S."/>
        </authorList>
    </citation>
    <scope>NUCLEOTIDE SEQUENCE [LARGE SCALE GENOMIC DNA]</scope>
    <source>
        <strain evidence="4 5">DSM 11449</strain>
    </source>
</reference>
<dbReference type="AlphaFoldDB" id="A0A1H2UBF9"/>
<proteinExistence type="predicted"/>
<dbReference type="InterPro" id="IPR036890">
    <property type="entry name" value="HATPase_C_sf"/>
</dbReference>
<dbReference type="InterPro" id="IPR050640">
    <property type="entry name" value="Bact_2-comp_sensor_kinase"/>
</dbReference>
<accession>A0A1H2UBF9</accession>
<dbReference type="InterPro" id="IPR013783">
    <property type="entry name" value="Ig-like_fold"/>
</dbReference>
<keyword evidence="4" id="KW-0808">Transferase</keyword>
<evidence type="ECO:0000313" key="5">
    <source>
        <dbReference type="Proteomes" id="UP000182771"/>
    </source>
</evidence>
<evidence type="ECO:0000313" key="4">
    <source>
        <dbReference type="EMBL" id="SDW53410.1"/>
    </source>
</evidence>
<dbReference type="PANTHER" id="PTHR34220">
    <property type="entry name" value="SENSOR HISTIDINE KINASE YPDA"/>
    <property type="match status" value="1"/>
</dbReference>
<dbReference type="InterPro" id="IPR010559">
    <property type="entry name" value="Sig_transdc_His_kin_internal"/>
</dbReference>
<name>A0A1H2UBF9_9FLAO</name>
<dbReference type="Gene3D" id="3.30.565.10">
    <property type="entry name" value="Histidine kinase-like ATPase, C-terminal domain"/>
    <property type="match status" value="1"/>
</dbReference>
<feature type="transmembrane region" description="Helical" evidence="1">
    <location>
        <begin position="733"/>
        <end position="751"/>
    </location>
</feature>
<dbReference type="GO" id="GO:0016020">
    <property type="term" value="C:membrane"/>
    <property type="evidence" value="ECO:0007669"/>
    <property type="project" value="InterPro"/>
</dbReference>
<feature type="signal peptide" evidence="2">
    <location>
        <begin position="1"/>
        <end position="18"/>
    </location>
</feature>
<feature type="chain" id="PRO_5028817541" evidence="2">
    <location>
        <begin position="19"/>
        <end position="979"/>
    </location>
</feature>